<feature type="signal peptide" evidence="1">
    <location>
        <begin position="1"/>
        <end position="18"/>
    </location>
</feature>
<reference evidence="3 4" key="1">
    <citation type="submission" date="2022-12" db="EMBL/GenBank/DDBJ databases">
        <title>Chromosome-level genome of Tegillarca granosa.</title>
        <authorList>
            <person name="Kim J."/>
        </authorList>
    </citation>
    <scope>NUCLEOTIDE SEQUENCE [LARGE SCALE GENOMIC DNA]</scope>
    <source>
        <strain evidence="3">Teg-2019</strain>
        <tissue evidence="3">Adductor muscle</tissue>
    </source>
</reference>
<proteinExistence type="predicted"/>
<sequence length="207" mass="23269">MWLCRLLFILSLWGTCSSRHFTREYTEVSVNNVAKSVDKNSCECRGYTCGCCVHAVVEKINLNDTVCVNVSYLPDEYGVSLVLLVNGKEELKEEISVRNPPPLCVALPYLKNEASICIRFRNLTIINKQLRGCVNLEARILHKLIESILLGCFKIPPGDHINMTKGITSKGKESEILQRKKLIEQLTSSLMLKNFQNGKLVNVVGLN</sequence>
<gene>
    <name evidence="3" type="ORF">KUTeg_021363</name>
</gene>
<dbReference type="InterPro" id="IPR031941">
    <property type="entry name" value="DUF4773"/>
</dbReference>
<evidence type="ECO:0000259" key="2">
    <source>
        <dbReference type="Pfam" id="PF15998"/>
    </source>
</evidence>
<comment type="caution">
    <text evidence="3">The sequence shown here is derived from an EMBL/GenBank/DDBJ whole genome shotgun (WGS) entry which is preliminary data.</text>
</comment>
<protein>
    <recommendedName>
        <fullName evidence="2">DUF4773 domain-containing protein</fullName>
    </recommendedName>
</protein>
<organism evidence="3 4">
    <name type="scientific">Tegillarca granosa</name>
    <name type="common">Malaysian cockle</name>
    <name type="synonym">Anadara granosa</name>
    <dbReference type="NCBI Taxonomy" id="220873"/>
    <lineage>
        <taxon>Eukaryota</taxon>
        <taxon>Metazoa</taxon>
        <taxon>Spiralia</taxon>
        <taxon>Lophotrochozoa</taxon>
        <taxon>Mollusca</taxon>
        <taxon>Bivalvia</taxon>
        <taxon>Autobranchia</taxon>
        <taxon>Pteriomorphia</taxon>
        <taxon>Arcoida</taxon>
        <taxon>Arcoidea</taxon>
        <taxon>Arcidae</taxon>
        <taxon>Tegillarca</taxon>
    </lineage>
</organism>
<evidence type="ECO:0000313" key="3">
    <source>
        <dbReference type="EMBL" id="KAJ8302376.1"/>
    </source>
</evidence>
<keyword evidence="1" id="KW-0732">Signal</keyword>
<evidence type="ECO:0000313" key="4">
    <source>
        <dbReference type="Proteomes" id="UP001217089"/>
    </source>
</evidence>
<dbReference type="PANTHER" id="PTHR36299:SF2">
    <property type="entry name" value="DUF4773 DOMAIN-CONTAINING PROTEIN"/>
    <property type="match status" value="1"/>
</dbReference>
<name>A0ABQ9EAK0_TEGGR</name>
<dbReference type="EMBL" id="JARBDR010000918">
    <property type="protein sequence ID" value="KAJ8302376.1"/>
    <property type="molecule type" value="Genomic_DNA"/>
</dbReference>
<dbReference type="PANTHER" id="PTHR36299">
    <property type="entry name" value="AGAP008005-PA"/>
    <property type="match status" value="1"/>
</dbReference>
<feature type="chain" id="PRO_5045988472" description="DUF4773 domain-containing protein" evidence="1">
    <location>
        <begin position="19"/>
        <end position="207"/>
    </location>
</feature>
<dbReference type="Proteomes" id="UP001217089">
    <property type="component" value="Unassembled WGS sequence"/>
</dbReference>
<dbReference type="Pfam" id="PF15998">
    <property type="entry name" value="DUF4773"/>
    <property type="match status" value="1"/>
</dbReference>
<keyword evidence="4" id="KW-1185">Reference proteome</keyword>
<feature type="domain" description="DUF4773" evidence="2">
    <location>
        <begin position="42"/>
        <end position="155"/>
    </location>
</feature>
<evidence type="ECO:0000256" key="1">
    <source>
        <dbReference type="SAM" id="SignalP"/>
    </source>
</evidence>
<accession>A0ABQ9EAK0</accession>